<organism evidence="1 2">
    <name type="scientific">Escherichia coli</name>
    <dbReference type="NCBI Taxonomy" id="562"/>
    <lineage>
        <taxon>Bacteria</taxon>
        <taxon>Pseudomonadati</taxon>
        <taxon>Pseudomonadota</taxon>
        <taxon>Gammaproteobacteria</taxon>
        <taxon>Enterobacterales</taxon>
        <taxon>Enterobacteriaceae</taxon>
        <taxon>Escherichia</taxon>
    </lineage>
</organism>
<sequence>MKVSEYFIRTSLKIRVFSGVIMPQSGMEAPANDKYGTVAEWRRSPA</sequence>
<gene>
    <name evidence="1" type="ORF">CV83915_3p0007</name>
</gene>
<dbReference type="AlphaFoldDB" id="A0A2H4TLB1"/>
<keyword evidence="1" id="KW-0614">Plasmid</keyword>
<proteinExistence type="predicted"/>
<evidence type="ECO:0000313" key="1">
    <source>
        <dbReference type="EMBL" id="ATZ30304.1"/>
    </source>
</evidence>
<dbReference type="EMBL" id="CP024977">
    <property type="protein sequence ID" value="ATZ30304.1"/>
    <property type="molecule type" value="Genomic_DNA"/>
</dbReference>
<protein>
    <submittedName>
        <fullName evidence="1">Uncharacterized protein</fullName>
    </submittedName>
</protein>
<accession>A0A2H4TLB1</accession>
<evidence type="ECO:0000313" key="2">
    <source>
        <dbReference type="Proteomes" id="UP000236551"/>
    </source>
</evidence>
<name>A0A2H4TLB1_ECOLX</name>
<reference evidence="1 2" key="1">
    <citation type="submission" date="2017-11" db="EMBL/GenBank/DDBJ databases">
        <title>Escherichia coli CV839-15 Genome sequencing and assembly.</title>
        <authorList>
            <person name="Li Z."/>
            <person name="Song N."/>
            <person name="Li W."/>
            <person name="Philip H.R."/>
            <person name="Bu Z."/>
            <person name="Siguo L."/>
        </authorList>
    </citation>
    <scope>NUCLEOTIDE SEQUENCE [LARGE SCALE GENOMIC DNA]</scope>
    <source>
        <strain evidence="1 2">CV839-15</strain>
        <plasmid evidence="2">Plasmid pcv839-15-p3</plasmid>
    </source>
</reference>
<geneLocation type="plasmid" evidence="2">
    <name>pcv839-15-p3</name>
</geneLocation>
<dbReference type="Proteomes" id="UP000236551">
    <property type="component" value="Plasmid pCV839-15-p3"/>
</dbReference>